<sequence>MNDHATDRKFANTLARGLGILRAFRASDNGLTHAEIAERTGLPKPTISRLTYTLCELGYLSHPGRNERFRLGPAAVALGSVASISIGFVELVSDTMQRLADQTGTLALIAVRDGERMLLAKTWRPQGVATIWLEPGHRIPMFGSSSGQAVLATMSDEKFFGFENAAEMAAFRQDGYDQLIGQGFTIAPQDTRYASTVNAVSVPYYAQEFGEAVAFTCGALPEDLPDTRMLAEVGPALRDAVRALEKRTGHPPALARRG</sequence>
<keyword evidence="3" id="KW-0804">Transcription</keyword>
<dbReference type="InterPro" id="IPR036388">
    <property type="entry name" value="WH-like_DNA-bd_sf"/>
</dbReference>
<keyword evidence="2" id="KW-0238">DNA-binding</keyword>
<evidence type="ECO:0000256" key="3">
    <source>
        <dbReference type="ARBA" id="ARBA00023163"/>
    </source>
</evidence>
<dbReference type="InterPro" id="IPR005471">
    <property type="entry name" value="Tscrpt_reg_IclR_N"/>
</dbReference>
<dbReference type="CDD" id="cd00093">
    <property type="entry name" value="HTH_XRE"/>
    <property type="match status" value="1"/>
</dbReference>
<dbReference type="SMART" id="SM00346">
    <property type="entry name" value="HTH_ICLR"/>
    <property type="match status" value="1"/>
</dbReference>
<evidence type="ECO:0000259" key="5">
    <source>
        <dbReference type="PROSITE" id="PS51078"/>
    </source>
</evidence>
<dbReference type="PANTHER" id="PTHR30136">
    <property type="entry name" value="HELIX-TURN-HELIX TRANSCRIPTIONAL REGULATOR, ICLR FAMILY"/>
    <property type="match status" value="1"/>
</dbReference>
<dbReference type="Pfam" id="PF09339">
    <property type="entry name" value="HTH_IclR"/>
    <property type="match status" value="1"/>
</dbReference>
<dbReference type="InterPro" id="IPR036390">
    <property type="entry name" value="WH_DNA-bd_sf"/>
</dbReference>
<dbReference type="InterPro" id="IPR050707">
    <property type="entry name" value="HTH_MetabolicPath_Reg"/>
</dbReference>
<dbReference type="InterPro" id="IPR001387">
    <property type="entry name" value="Cro/C1-type_HTH"/>
</dbReference>
<evidence type="ECO:0000313" key="7">
    <source>
        <dbReference type="Proteomes" id="UP001556098"/>
    </source>
</evidence>
<protein>
    <submittedName>
        <fullName evidence="6">IclR family transcriptional regulator</fullName>
    </submittedName>
</protein>
<dbReference type="SUPFAM" id="SSF46785">
    <property type="entry name" value="Winged helix' DNA-binding domain"/>
    <property type="match status" value="1"/>
</dbReference>
<evidence type="ECO:0000313" key="6">
    <source>
        <dbReference type="EMBL" id="MEW9921600.1"/>
    </source>
</evidence>
<dbReference type="Gene3D" id="1.10.10.10">
    <property type="entry name" value="Winged helix-like DNA-binding domain superfamily/Winged helix DNA-binding domain"/>
    <property type="match status" value="1"/>
</dbReference>
<dbReference type="Gene3D" id="3.30.450.40">
    <property type="match status" value="1"/>
</dbReference>
<feature type="domain" description="IclR-ED" evidence="5">
    <location>
        <begin position="74"/>
        <end position="250"/>
    </location>
</feature>
<keyword evidence="7" id="KW-1185">Reference proteome</keyword>
<dbReference type="Proteomes" id="UP001556098">
    <property type="component" value="Unassembled WGS sequence"/>
</dbReference>
<dbReference type="PANTHER" id="PTHR30136:SF33">
    <property type="entry name" value="TRANSCRIPTIONAL REGULATORY PROTEIN"/>
    <property type="match status" value="1"/>
</dbReference>
<organism evidence="6 7">
    <name type="scientific">Sulfitobacter sediminis</name>
    <dbReference type="NCBI Taxonomy" id="3234186"/>
    <lineage>
        <taxon>Bacteria</taxon>
        <taxon>Pseudomonadati</taxon>
        <taxon>Pseudomonadota</taxon>
        <taxon>Alphaproteobacteria</taxon>
        <taxon>Rhodobacterales</taxon>
        <taxon>Roseobacteraceae</taxon>
        <taxon>Sulfitobacter</taxon>
    </lineage>
</organism>
<evidence type="ECO:0000256" key="1">
    <source>
        <dbReference type="ARBA" id="ARBA00023015"/>
    </source>
</evidence>
<comment type="caution">
    <text evidence="6">The sequence shown here is derived from an EMBL/GenBank/DDBJ whole genome shotgun (WGS) entry which is preliminary data.</text>
</comment>
<evidence type="ECO:0000256" key="2">
    <source>
        <dbReference type="ARBA" id="ARBA00023125"/>
    </source>
</evidence>
<accession>A0ABV3RRK8</accession>
<evidence type="ECO:0000259" key="4">
    <source>
        <dbReference type="PROSITE" id="PS51077"/>
    </source>
</evidence>
<dbReference type="PROSITE" id="PS51078">
    <property type="entry name" value="ICLR_ED"/>
    <property type="match status" value="1"/>
</dbReference>
<feature type="domain" description="HTH iclR-type" evidence="4">
    <location>
        <begin position="11"/>
        <end position="73"/>
    </location>
</feature>
<dbReference type="InterPro" id="IPR029016">
    <property type="entry name" value="GAF-like_dom_sf"/>
</dbReference>
<keyword evidence="1" id="KW-0805">Transcription regulation</keyword>
<proteinExistence type="predicted"/>
<dbReference type="InterPro" id="IPR014757">
    <property type="entry name" value="Tscrpt_reg_IclR_C"/>
</dbReference>
<dbReference type="RefSeq" id="WP_367879298.1">
    <property type="nucleotide sequence ID" value="NZ_JBFNXX010000017.1"/>
</dbReference>
<dbReference type="EMBL" id="JBFNXX010000017">
    <property type="protein sequence ID" value="MEW9921600.1"/>
    <property type="molecule type" value="Genomic_DNA"/>
</dbReference>
<dbReference type="Pfam" id="PF01614">
    <property type="entry name" value="IclR_C"/>
    <property type="match status" value="1"/>
</dbReference>
<dbReference type="PROSITE" id="PS51077">
    <property type="entry name" value="HTH_ICLR"/>
    <property type="match status" value="1"/>
</dbReference>
<gene>
    <name evidence="6" type="ORF">AB2B41_18475</name>
</gene>
<dbReference type="SUPFAM" id="SSF55781">
    <property type="entry name" value="GAF domain-like"/>
    <property type="match status" value="1"/>
</dbReference>
<name>A0ABV3RRK8_9RHOB</name>
<reference evidence="6 7" key="1">
    <citation type="submission" date="2024-07" db="EMBL/GenBank/DDBJ databases">
        <title>Marimonas sp.nov., isolated from tidal-flat sediment.</title>
        <authorList>
            <person name="Jayan J.N."/>
            <person name="Lee S.S."/>
        </authorList>
    </citation>
    <scope>NUCLEOTIDE SEQUENCE [LARGE SCALE GENOMIC DNA]</scope>
    <source>
        <strain evidence="6 7">MJW-29</strain>
    </source>
</reference>